<gene>
    <name evidence="5" type="ORF">B5G41_08520</name>
    <name evidence="4" type="ORF">F2S36_10665</name>
</gene>
<reference evidence="5" key="2">
    <citation type="journal article" date="2018" name="BMC Genomics">
        <title>Whole genome sequencing and function prediction of 133 gut anaerobes isolated from chicken caecum in pure cultures.</title>
        <authorList>
            <person name="Medvecky M."/>
            <person name="Cejkova D."/>
            <person name="Polansky O."/>
            <person name="Karasova D."/>
            <person name="Kubasova T."/>
            <person name="Cizek A."/>
            <person name="Rychlik I."/>
        </authorList>
    </citation>
    <scope>NUCLEOTIDE SEQUENCE</scope>
    <source>
        <strain evidence="5">An90</strain>
    </source>
</reference>
<dbReference type="InterPro" id="IPR003362">
    <property type="entry name" value="Bact_transf"/>
</dbReference>
<accession>A0A1Y3QTX5</accession>
<proteinExistence type="inferred from homology"/>
<keyword evidence="2" id="KW-0812">Transmembrane</keyword>
<dbReference type="EMBL" id="VVUY01000008">
    <property type="protein sequence ID" value="KAA2560193.1"/>
    <property type="molecule type" value="Genomic_DNA"/>
</dbReference>
<dbReference type="Proteomes" id="UP000323119">
    <property type="component" value="Unassembled WGS sequence"/>
</dbReference>
<dbReference type="Proteomes" id="UP000195772">
    <property type="component" value="Unassembled WGS sequence"/>
</dbReference>
<name>A0A1Y3QTX5_9BACT</name>
<dbReference type="AlphaFoldDB" id="A0A1Y3QTX5"/>
<feature type="transmembrane region" description="Helical" evidence="2">
    <location>
        <begin position="143"/>
        <end position="167"/>
    </location>
</feature>
<evidence type="ECO:0000256" key="2">
    <source>
        <dbReference type="SAM" id="Phobius"/>
    </source>
</evidence>
<evidence type="ECO:0000313" key="5">
    <source>
        <dbReference type="EMBL" id="OUN03083.1"/>
    </source>
</evidence>
<evidence type="ECO:0000313" key="4">
    <source>
        <dbReference type="EMBL" id="KAA2560193.1"/>
    </source>
</evidence>
<evidence type="ECO:0000256" key="1">
    <source>
        <dbReference type="ARBA" id="ARBA00006464"/>
    </source>
</evidence>
<reference evidence="6" key="1">
    <citation type="submission" date="2017-04" db="EMBL/GenBank/DDBJ databases">
        <title>Function of individual gut microbiota members based on whole genome sequencing of pure cultures obtained from chicken caecum.</title>
        <authorList>
            <person name="Medvecky M."/>
            <person name="Cejkova D."/>
            <person name="Polansky O."/>
            <person name="Karasova D."/>
            <person name="Kubasova T."/>
            <person name="Cizek A."/>
            <person name="Rychlik I."/>
        </authorList>
    </citation>
    <scope>NUCLEOTIDE SEQUENCE [LARGE SCALE GENOMIC DNA]</scope>
    <source>
        <strain evidence="6">An90</strain>
    </source>
</reference>
<reference evidence="4 7" key="3">
    <citation type="journal article" date="2019" name="Nat. Med.">
        <title>A library of human gut bacterial isolates paired with longitudinal multiomics data enables mechanistic microbiome research.</title>
        <authorList>
            <person name="Poyet M."/>
            <person name="Groussin M."/>
            <person name="Gibbons S.M."/>
            <person name="Avila-Pacheco J."/>
            <person name="Jiang X."/>
            <person name="Kearney S.M."/>
            <person name="Perrotta A.R."/>
            <person name="Berdy B."/>
            <person name="Zhao S."/>
            <person name="Lieberman T.D."/>
            <person name="Swanson P.K."/>
            <person name="Smith M."/>
            <person name="Roesemann S."/>
            <person name="Alexander J.E."/>
            <person name="Rich S.A."/>
            <person name="Livny J."/>
            <person name="Vlamakis H."/>
            <person name="Clish C."/>
            <person name="Bullock K."/>
            <person name="Deik A."/>
            <person name="Scott J."/>
            <person name="Pierce K.A."/>
            <person name="Xavier R.J."/>
            <person name="Alm E.J."/>
        </authorList>
    </citation>
    <scope>NUCLEOTIDE SEQUENCE [LARGE SCALE GENOMIC DNA]</scope>
    <source>
        <strain evidence="4 7">BIOML-A204</strain>
    </source>
</reference>
<dbReference type="OrthoDB" id="9808602at2"/>
<comment type="caution">
    <text evidence="5">The sequence shown here is derived from an EMBL/GenBank/DDBJ whole genome shotgun (WGS) entry which is preliminary data.</text>
</comment>
<feature type="domain" description="Bacterial sugar transferase" evidence="3">
    <location>
        <begin position="141"/>
        <end position="383"/>
    </location>
</feature>
<evidence type="ECO:0000313" key="7">
    <source>
        <dbReference type="Proteomes" id="UP000323119"/>
    </source>
</evidence>
<evidence type="ECO:0000259" key="3">
    <source>
        <dbReference type="Pfam" id="PF02397"/>
    </source>
</evidence>
<protein>
    <submittedName>
        <fullName evidence="5">Glycosyl transferase</fullName>
    </submittedName>
    <submittedName>
        <fullName evidence="4">Sugar transferase</fullName>
    </submittedName>
</protein>
<keyword evidence="5" id="KW-0808">Transferase</keyword>
<sequence length="388" mass="44297">MKYPVIYIKGRGNHTARFTELTEGQMRIAGDIGAAMGKLMPLKDDHAFILYEQQGEEDIRSIRFLRSWFPGAGIVLITSGQLTGEERRAYLGAGVNSAVPGDISRADFLRILQFMTDYTFVRKPVAGAGNEVRLFRMPLWKRAFDIAASLSAILLLSPLLIAVAVAVRLDSPGPVIYKSKRVGSNYRIFDFLKFRSMRSDADRRLKELEDLNQYASAPAAEDDAKMTLDDEEIRKLLADTENGMLYADDFVIPEEAHQHQLETEQENAFVKIENDPRITRLGRFLRKYSIDELPQLFNILRGDMSVVGNRPLPLYEAERLTSDEYIERFMCPSGLTGLWQVEKRGQAGKLSPEQRKQLDIEYARRMSPWFDLKIILRTFTAFIQKENV</sequence>
<dbReference type="PANTHER" id="PTHR30576">
    <property type="entry name" value="COLANIC BIOSYNTHESIS UDP-GLUCOSE LIPID CARRIER TRANSFERASE"/>
    <property type="match status" value="1"/>
</dbReference>
<dbReference type="eggNOG" id="COG2148">
    <property type="taxonomic scope" value="Bacteria"/>
</dbReference>
<organism evidence="5 6">
    <name type="scientific">Alistipes onderdonkii</name>
    <dbReference type="NCBI Taxonomy" id="328813"/>
    <lineage>
        <taxon>Bacteria</taxon>
        <taxon>Pseudomonadati</taxon>
        <taxon>Bacteroidota</taxon>
        <taxon>Bacteroidia</taxon>
        <taxon>Bacteroidales</taxon>
        <taxon>Rikenellaceae</taxon>
        <taxon>Alistipes</taxon>
    </lineage>
</organism>
<comment type="similarity">
    <text evidence="1">Belongs to the bacterial sugar transferase family.</text>
</comment>
<dbReference type="PANTHER" id="PTHR30576:SF0">
    <property type="entry name" value="UNDECAPRENYL-PHOSPHATE N-ACETYLGALACTOSAMINYL 1-PHOSPHATE TRANSFERASE-RELATED"/>
    <property type="match status" value="1"/>
</dbReference>
<dbReference type="RefSeq" id="WP_087402366.1">
    <property type="nucleotide sequence ID" value="NZ_DAWDON010000012.1"/>
</dbReference>
<keyword evidence="2" id="KW-0472">Membrane</keyword>
<evidence type="ECO:0000313" key="6">
    <source>
        <dbReference type="Proteomes" id="UP000195772"/>
    </source>
</evidence>
<dbReference type="EMBL" id="NFHB01000005">
    <property type="protein sequence ID" value="OUN03083.1"/>
    <property type="molecule type" value="Genomic_DNA"/>
</dbReference>
<dbReference type="Pfam" id="PF02397">
    <property type="entry name" value="Bac_transf"/>
    <property type="match status" value="1"/>
</dbReference>
<keyword evidence="2" id="KW-1133">Transmembrane helix</keyword>
<dbReference type="GO" id="GO:0016780">
    <property type="term" value="F:phosphotransferase activity, for other substituted phosphate groups"/>
    <property type="evidence" value="ECO:0007669"/>
    <property type="project" value="TreeGrafter"/>
</dbReference>